<dbReference type="GO" id="GO:0006260">
    <property type="term" value="P:DNA replication"/>
    <property type="evidence" value="ECO:0007669"/>
    <property type="project" value="InterPro"/>
</dbReference>
<evidence type="ECO:0000256" key="2">
    <source>
        <dbReference type="ARBA" id="ARBA00022801"/>
    </source>
</evidence>
<organism evidence="9">
    <name type="scientific">freshwater metagenome</name>
    <dbReference type="NCBI Taxonomy" id="449393"/>
    <lineage>
        <taxon>unclassified sequences</taxon>
        <taxon>metagenomes</taxon>
        <taxon>ecological metagenomes</taxon>
    </lineage>
</organism>
<dbReference type="GO" id="GO:0003887">
    <property type="term" value="F:DNA-directed DNA polymerase activity"/>
    <property type="evidence" value="ECO:0007669"/>
    <property type="project" value="InterPro"/>
</dbReference>
<proteinExistence type="predicted"/>
<evidence type="ECO:0000313" key="10">
    <source>
        <dbReference type="EMBL" id="CAB4920373.1"/>
    </source>
</evidence>
<evidence type="ECO:0000256" key="3">
    <source>
        <dbReference type="ARBA" id="ARBA00022839"/>
    </source>
</evidence>
<dbReference type="GO" id="GO:0008408">
    <property type="term" value="F:3'-5' exonuclease activity"/>
    <property type="evidence" value="ECO:0007669"/>
    <property type="project" value="TreeGrafter"/>
</dbReference>
<dbReference type="EMBL" id="CAFBQK010000035">
    <property type="protein sequence ID" value="CAB5048483.1"/>
    <property type="molecule type" value="Genomic_DNA"/>
</dbReference>
<dbReference type="PANTHER" id="PTHR30231">
    <property type="entry name" value="DNA POLYMERASE III SUBUNIT EPSILON"/>
    <property type="match status" value="1"/>
</dbReference>
<dbReference type="EMBL" id="CAFAZX010000027">
    <property type="protein sequence ID" value="CAB4842315.1"/>
    <property type="molecule type" value="Genomic_DNA"/>
</dbReference>
<evidence type="ECO:0000313" key="13">
    <source>
        <dbReference type="EMBL" id="CAB5072410.1"/>
    </source>
</evidence>
<reference evidence="9" key="1">
    <citation type="submission" date="2020-05" db="EMBL/GenBank/DDBJ databases">
        <authorList>
            <person name="Chiriac C."/>
            <person name="Salcher M."/>
            <person name="Ghai R."/>
            <person name="Kavagutti S V."/>
        </authorList>
    </citation>
    <scope>NUCLEOTIDE SEQUENCE</scope>
</reference>
<evidence type="ECO:0000313" key="6">
    <source>
        <dbReference type="EMBL" id="CAB4699063.1"/>
    </source>
</evidence>
<dbReference type="AlphaFoldDB" id="A0A6J7BB82"/>
<name>A0A6J7BB82_9ZZZZ</name>
<dbReference type="InterPro" id="IPR006054">
    <property type="entry name" value="DnaQ"/>
</dbReference>
<dbReference type="NCBIfam" id="TIGR00573">
    <property type="entry name" value="dnaq"/>
    <property type="match status" value="1"/>
</dbReference>
<keyword evidence="1" id="KW-0540">Nuclease</keyword>
<dbReference type="InterPro" id="IPR013520">
    <property type="entry name" value="Ribonucl_H"/>
</dbReference>
<gene>
    <name evidence="5" type="ORF">UFOPK2254_00330</name>
    <name evidence="6" type="ORF">UFOPK2646_00361</name>
    <name evidence="7" type="ORF">UFOPK2907_00764</name>
    <name evidence="8" type="ORF">UFOPK3197_00375</name>
    <name evidence="9" type="ORF">UFOPK3241_00633</name>
    <name evidence="10" type="ORF">UFOPK3707_00311</name>
    <name evidence="11" type="ORF">UFOPK3937_00775</name>
    <name evidence="12" type="ORF">UFOPK4265_00410</name>
    <name evidence="13" type="ORF">UFOPK4401_00313</name>
</gene>
<evidence type="ECO:0000313" key="7">
    <source>
        <dbReference type="EMBL" id="CAB4774903.1"/>
    </source>
</evidence>
<dbReference type="InterPro" id="IPR012337">
    <property type="entry name" value="RNaseH-like_sf"/>
</dbReference>
<dbReference type="EMBL" id="CAFBOJ010000077">
    <property type="protein sequence ID" value="CAB4981792.1"/>
    <property type="molecule type" value="Genomic_DNA"/>
</dbReference>
<dbReference type="SMART" id="SM00479">
    <property type="entry name" value="EXOIII"/>
    <property type="match status" value="1"/>
</dbReference>
<evidence type="ECO:0000259" key="4">
    <source>
        <dbReference type="SMART" id="SM00479"/>
    </source>
</evidence>
<dbReference type="EMBL" id="CAEZYB010000026">
    <property type="protein sequence ID" value="CAB4699063.1"/>
    <property type="molecule type" value="Genomic_DNA"/>
</dbReference>
<evidence type="ECO:0000256" key="1">
    <source>
        <dbReference type="ARBA" id="ARBA00022722"/>
    </source>
</evidence>
<evidence type="ECO:0000313" key="8">
    <source>
        <dbReference type="EMBL" id="CAB4823848.1"/>
    </source>
</evidence>
<dbReference type="SUPFAM" id="SSF53098">
    <property type="entry name" value="Ribonuclease H-like"/>
    <property type="match status" value="1"/>
</dbReference>
<dbReference type="Pfam" id="PF00929">
    <property type="entry name" value="RNase_T"/>
    <property type="match status" value="1"/>
</dbReference>
<keyword evidence="2" id="KW-0378">Hydrolase</keyword>
<dbReference type="EMBL" id="CAEZZR010000062">
    <property type="protein sequence ID" value="CAB4774903.1"/>
    <property type="molecule type" value="Genomic_DNA"/>
</dbReference>
<protein>
    <submittedName>
        <fullName evidence="9">Unannotated protein</fullName>
    </submittedName>
</protein>
<dbReference type="EMBL" id="CAFBMY010000031">
    <property type="protein sequence ID" value="CAB4920373.1"/>
    <property type="molecule type" value="Genomic_DNA"/>
</dbReference>
<feature type="domain" description="Exonuclease" evidence="4">
    <location>
        <begin position="16"/>
        <end position="187"/>
    </location>
</feature>
<evidence type="ECO:0000313" key="11">
    <source>
        <dbReference type="EMBL" id="CAB4981792.1"/>
    </source>
</evidence>
<dbReference type="EMBL" id="CAEZWO010000020">
    <property type="protein sequence ID" value="CAB4654003.1"/>
    <property type="molecule type" value="Genomic_DNA"/>
</dbReference>
<evidence type="ECO:0000313" key="5">
    <source>
        <dbReference type="EMBL" id="CAB4654003.1"/>
    </source>
</evidence>
<dbReference type="CDD" id="cd06127">
    <property type="entry name" value="DEDDh"/>
    <property type="match status" value="1"/>
</dbReference>
<dbReference type="InterPro" id="IPR036397">
    <property type="entry name" value="RNaseH_sf"/>
</dbReference>
<dbReference type="EMBL" id="CAFBRB010000019">
    <property type="protein sequence ID" value="CAB5072410.1"/>
    <property type="molecule type" value="Genomic_DNA"/>
</dbReference>
<keyword evidence="3" id="KW-0269">Exonuclease</keyword>
<evidence type="ECO:0000313" key="9">
    <source>
        <dbReference type="EMBL" id="CAB4842315.1"/>
    </source>
</evidence>
<dbReference type="Gene3D" id="3.30.420.10">
    <property type="entry name" value="Ribonuclease H-like superfamily/Ribonuclease H"/>
    <property type="match status" value="1"/>
</dbReference>
<dbReference type="EMBL" id="CAFABI010000027">
    <property type="protein sequence ID" value="CAB4823848.1"/>
    <property type="molecule type" value="Genomic_DNA"/>
</dbReference>
<dbReference type="GO" id="GO:0005829">
    <property type="term" value="C:cytosol"/>
    <property type="evidence" value="ECO:0007669"/>
    <property type="project" value="TreeGrafter"/>
</dbReference>
<evidence type="ECO:0000313" key="12">
    <source>
        <dbReference type="EMBL" id="CAB5048483.1"/>
    </source>
</evidence>
<dbReference type="FunFam" id="3.30.420.10:FF:000045">
    <property type="entry name" value="3'-5' exonuclease DinG"/>
    <property type="match status" value="1"/>
</dbReference>
<sequence>MNWMKPRFDGYWRDYEYCSLDIETTGLNLQNDEVISVGAVHITDGRFKSEDNFYQEILPAIAPSVSSIQIHGLRGVDLENARSVSEVIPELITHIGGRVLITHAAWVERGFLSQHMKKYGYKFPKRVIDTAALARACALVKESATHEPSLEALARKLKLPVYAPHHALGDAMTTSVVFLALTAELERLNQYKSRQPLSLQDLLDLSQ</sequence>
<dbReference type="GO" id="GO:0003677">
    <property type="term" value="F:DNA binding"/>
    <property type="evidence" value="ECO:0007669"/>
    <property type="project" value="InterPro"/>
</dbReference>
<dbReference type="PANTHER" id="PTHR30231:SF4">
    <property type="entry name" value="PROTEIN NEN2"/>
    <property type="match status" value="1"/>
</dbReference>
<accession>A0A6J7BB82</accession>